<name>A0A8H2VNU3_9HELO</name>
<sequence>MDQNSSNSKPRGRDSDGEIQHQQPSKPSTRRLTVQIPSRQKSPMSNKRSNPKDSDQDDEESSGEEQNRAKRRKKDRFDQDRSNDYTPLEGDDDSKPEKVPGEDGDVVFDDLWTLDDESNLVMSWSEDDQTLLDSLPKAEIALWRRSMRLFGVGPEELFPPNVTISRADLPDYVGNEGREIPNTIHLTTKFCDTFKYIISLPLLAKRRSLIQYLLTKALRLRCGDRCTVPESFETHVMDMDITELLETLRHAGIIGNLTRGQERIFRDSLGEHFPEHFHFHKHLKHFVKANSGMKPQKASKNASANEDEGFGLGHDGRISNDEEDQNDDPLMVDDEPFGMGMVSGSRSPTPPGPSEAQIIGPLEVLAGPECRNLPNIPSLRDFLAPDEAIDSKSVHGCQHTTILPNAIAKYEIQQSLDEEDNTLVRISNKPMGKNALGTMVRLNLTQLKILKTEAYTYLSK</sequence>
<feature type="region of interest" description="Disordered" evidence="1">
    <location>
        <begin position="1"/>
        <end position="105"/>
    </location>
</feature>
<organism evidence="2 3">
    <name type="scientific">Sclerotinia trifoliorum</name>
    <dbReference type="NCBI Taxonomy" id="28548"/>
    <lineage>
        <taxon>Eukaryota</taxon>
        <taxon>Fungi</taxon>
        <taxon>Dikarya</taxon>
        <taxon>Ascomycota</taxon>
        <taxon>Pezizomycotina</taxon>
        <taxon>Leotiomycetes</taxon>
        <taxon>Helotiales</taxon>
        <taxon>Sclerotiniaceae</taxon>
        <taxon>Sclerotinia</taxon>
    </lineage>
</organism>
<evidence type="ECO:0000313" key="2">
    <source>
        <dbReference type="EMBL" id="CAD6441712.1"/>
    </source>
</evidence>
<accession>A0A8H2VNU3</accession>
<evidence type="ECO:0000313" key="3">
    <source>
        <dbReference type="Proteomes" id="UP000624404"/>
    </source>
</evidence>
<dbReference type="EMBL" id="CAJHIA010000007">
    <property type="protein sequence ID" value="CAD6441712.1"/>
    <property type="molecule type" value="Genomic_DNA"/>
</dbReference>
<feature type="compositionally biased region" description="Polar residues" evidence="1">
    <location>
        <begin position="20"/>
        <end position="48"/>
    </location>
</feature>
<proteinExistence type="predicted"/>
<feature type="compositionally biased region" description="Acidic residues" evidence="1">
    <location>
        <begin position="321"/>
        <end position="336"/>
    </location>
</feature>
<evidence type="ECO:0000256" key="1">
    <source>
        <dbReference type="SAM" id="MobiDB-lite"/>
    </source>
</evidence>
<comment type="caution">
    <text evidence="2">The sequence shown here is derived from an EMBL/GenBank/DDBJ whole genome shotgun (WGS) entry which is preliminary data.</text>
</comment>
<keyword evidence="3" id="KW-1185">Reference proteome</keyword>
<dbReference type="AlphaFoldDB" id="A0A8H2VNU3"/>
<feature type="region of interest" description="Disordered" evidence="1">
    <location>
        <begin position="293"/>
        <end position="355"/>
    </location>
</feature>
<dbReference type="OrthoDB" id="3562741at2759"/>
<gene>
    <name evidence="2" type="ORF">SCLTRI_LOCUS1505</name>
</gene>
<protein>
    <submittedName>
        <fullName evidence="2">62ed174d-506a-4592-82a7-c130d1c1e047</fullName>
    </submittedName>
</protein>
<dbReference type="Proteomes" id="UP000624404">
    <property type="component" value="Unassembled WGS sequence"/>
</dbReference>
<reference evidence="2" key="1">
    <citation type="submission" date="2020-10" db="EMBL/GenBank/DDBJ databases">
        <authorList>
            <person name="Kusch S."/>
        </authorList>
    </citation>
    <scope>NUCLEOTIDE SEQUENCE</scope>
    <source>
        <strain evidence="2">SwB9</strain>
    </source>
</reference>